<dbReference type="AlphaFoldDB" id="A0A2P6FG64"/>
<keyword evidence="4" id="KW-1185">Reference proteome</keyword>
<evidence type="ECO:0000313" key="5">
    <source>
        <dbReference type="Proteomes" id="UP000274545"/>
    </source>
</evidence>
<dbReference type="EMBL" id="JTLV02000001">
    <property type="protein sequence ID" value="PQM32354.1"/>
    <property type="molecule type" value="Genomic_DNA"/>
</dbReference>
<protein>
    <submittedName>
        <fullName evidence="2">Uncharacterized protein</fullName>
    </submittedName>
</protein>
<dbReference type="EMBL" id="RAHC01000040">
    <property type="protein sequence ID" value="RUP75073.1"/>
    <property type="molecule type" value="Genomic_DNA"/>
</dbReference>
<dbReference type="RefSeq" id="WP_040092653.1">
    <property type="nucleotide sequence ID" value="NZ_CM020866.1"/>
</dbReference>
<name>A0A2P6FG64_9MOLU</name>
<comment type="caution">
    <text evidence="2">The sequence shown here is derived from an EMBL/GenBank/DDBJ whole genome shotgun (WGS) entry which is preliminary data.</text>
</comment>
<evidence type="ECO:0000313" key="3">
    <source>
        <dbReference type="EMBL" id="RUP75073.1"/>
    </source>
</evidence>
<dbReference type="STRING" id="2138.SMSRO_v1c02350"/>
<dbReference type="OrthoDB" id="391283at2"/>
<reference evidence="2 4" key="2">
    <citation type="journal article" date="2015" name="MBio">
        <title>Genome sequence of the Drosophila melanogaster male-killing Spiroplasma strain MSRO endosymbiont.</title>
        <authorList>
            <person name="Paredes J.C."/>
            <person name="Herren J.K."/>
            <person name="Schupfer F."/>
            <person name="Marin R."/>
            <person name="Claverol S."/>
            <person name="Kuo C.H."/>
            <person name="Lemaitre B."/>
            <person name="Beven L."/>
        </authorList>
    </citation>
    <scope>NUCLEOTIDE SEQUENCE [LARGE SCALE GENOMIC DNA]</scope>
    <source>
        <strain evidence="2 4">MSRO</strain>
    </source>
</reference>
<organism evidence="2 4">
    <name type="scientific">Spiroplasma poulsonii</name>
    <dbReference type="NCBI Taxonomy" id="2138"/>
    <lineage>
        <taxon>Bacteria</taxon>
        <taxon>Bacillati</taxon>
        <taxon>Mycoplasmatota</taxon>
        <taxon>Mollicutes</taxon>
        <taxon>Entomoplasmatales</taxon>
        <taxon>Spiroplasmataceae</taxon>
        <taxon>Spiroplasma</taxon>
    </lineage>
</organism>
<reference evidence="2" key="1">
    <citation type="submission" date="2014-10" db="EMBL/GenBank/DDBJ databases">
        <authorList>
            <person name="Seo M.-J."/>
            <person name="Seok Y.J."/>
            <person name="Cha I.-T."/>
        </authorList>
    </citation>
    <scope>NUCLEOTIDE SEQUENCE</scope>
    <source>
        <strain evidence="2">MSRO</strain>
    </source>
</reference>
<evidence type="ECO:0000313" key="1">
    <source>
        <dbReference type="EMBL" id="PQM30483.1"/>
    </source>
</evidence>
<reference evidence="3 5" key="4">
    <citation type="journal article" date="2019" name="Genome Biol. Evol.">
        <title>Toxin and genome evolution in a Drosophila defensive symbiosis.</title>
        <authorList>
            <person name="Ballinger M.J."/>
            <person name="Gawryluk R.M."/>
            <person name="Perlman S.J."/>
        </authorList>
    </citation>
    <scope>NUCLEOTIDE SEQUENCE [LARGE SCALE GENOMIC DNA]</scope>
    <source>
        <strain evidence="5">sNeo</strain>
        <strain evidence="3">SNeo</strain>
    </source>
</reference>
<dbReference type="Proteomes" id="UP000031565">
    <property type="component" value="Unassembled WGS sequence"/>
</dbReference>
<evidence type="ECO:0000313" key="2">
    <source>
        <dbReference type="EMBL" id="PQM32354.1"/>
    </source>
</evidence>
<proteinExistence type="predicted"/>
<gene>
    <name evidence="3" type="ORF">D6D54_09035</name>
    <name evidence="1" type="ORF">SMSRO_SF002480</name>
    <name evidence="2" type="ORF">SMSRO_SF022630</name>
</gene>
<reference evidence="2" key="3">
    <citation type="submission" date="2017-11" db="EMBL/GenBank/DDBJ databases">
        <title>Cell-free culture of the endosymbiotic bacteria Spiroplasma poulsonii highlights bacterial genes involved in host-symbiont interactions.</title>
        <authorList>
            <person name="Masson F."/>
            <person name="Calderon Copete S.P."/>
            <person name="Schupfer F."/>
            <person name="Garcia-Arraez G."/>
            <person name="Lemaitre B."/>
        </authorList>
    </citation>
    <scope>NUCLEOTIDE SEQUENCE</scope>
    <source>
        <strain evidence="2">MSRO</strain>
    </source>
</reference>
<dbReference type="Proteomes" id="UP000274545">
    <property type="component" value="Unassembled WGS sequence"/>
</dbReference>
<accession>A0A2P6FG64</accession>
<evidence type="ECO:0000313" key="4">
    <source>
        <dbReference type="Proteomes" id="UP000031565"/>
    </source>
</evidence>
<sequence>MAKLNTFLEKNGIKELSSFSNTKEFKKRTSKDMIPNTFCSKYLVNKFRKEAEEKRWSYTTLMTIILEERYGKENNNNEDD</sequence>
<dbReference type="EMBL" id="JTLV02000001">
    <property type="protein sequence ID" value="PQM30483.1"/>
    <property type="molecule type" value="Genomic_DNA"/>
</dbReference>